<proteinExistence type="inferred from homology"/>
<dbReference type="InterPro" id="IPR004662">
    <property type="entry name" value="AcgluKinase_fam"/>
</dbReference>
<dbReference type="InterPro" id="IPR001057">
    <property type="entry name" value="Glu/AcGlu_kinase"/>
</dbReference>
<reference evidence="9" key="1">
    <citation type="submission" date="2020-05" db="EMBL/GenBank/DDBJ databases">
        <authorList>
            <person name="Chiriac C."/>
            <person name="Salcher M."/>
            <person name="Ghai R."/>
            <person name="Kavagutti S V."/>
        </authorList>
    </citation>
    <scope>NUCLEOTIDE SEQUENCE</scope>
</reference>
<protein>
    <submittedName>
        <fullName evidence="9">Unannotated protein</fullName>
    </submittedName>
</protein>
<dbReference type="SUPFAM" id="SSF53633">
    <property type="entry name" value="Carbamate kinase-like"/>
    <property type="match status" value="1"/>
</dbReference>
<evidence type="ECO:0000256" key="3">
    <source>
        <dbReference type="ARBA" id="ARBA00022679"/>
    </source>
</evidence>
<dbReference type="PRINTS" id="PR00474">
    <property type="entry name" value="GLU5KINASE"/>
</dbReference>
<evidence type="ECO:0000256" key="7">
    <source>
        <dbReference type="ARBA" id="ARBA00029440"/>
    </source>
</evidence>
<dbReference type="InterPro" id="IPR037528">
    <property type="entry name" value="ArgB"/>
</dbReference>
<dbReference type="InterPro" id="IPR036393">
    <property type="entry name" value="AceGlu_kinase-like_sf"/>
</dbReference>
<evidence type="ECO:0000256" key="2">
    <source>
        <dbReference type="ARBA" id="ARBA00022605"/>
    </source>
</evidence>
<dbReference type="GO" id="GO:0005524">
    <property type="term" value="F:ATP binding"/>
    <property type="evidence" value="ECO:0007669"/>
    <property type="project" value="UniProtKB-KW"/>
</dbReference>
<dbReference type="PIRSF" id="PIRSF000728">
    <property type="entry name" value="NAGK"/>
    <property type="match status" value="1"/>
</dbReference>
<keyword evidence="4" id="KW-0547">Nucleotide-binding</keyword>
<keyword evidence="6" id="KW-0067">ATP-binding</keyword>
<feature type="domain" description="Aspartate/glutamate/uridylate kinase" evidence="8">
    <location>
        <begin position="4"/>
        <end position="241"/>
    </location>
</feature>
<accession>A0A6J6F398</accession>
<dbReference type="PANTHER" id="PTHR23342">
    <property type="entry name" value="N-ACETYLGLUTAMATE SYNTHASE"/>
    <property type="match status" value="1"/>
</dbReference>
<organism evidence="9">
    <name type="scientific">freshwater metagenome</name>
    <dbReference type="NCBI Taxonomy" id="449393"/>
    <lineage>
        <taxon>unclassified sequences</taxon>
        <taxon>metagenomes</taxon>
        <taxon>ecological metagenomes</taxon>
    </lineage>
</organism>
<keyword evidence="1" id="KW-0055">Arginine biosynthesis</keyword>
<evidence type="ECO:0000256" key="1">
    <source>
        <dbReference type="ARBA" id="ARBA00022571"/>
    </source>
</evidence>
<keyword evidence="3" id="KW-0808">Transferase</keyword>
<gene>
    <name evidence="9" type="ORF">UFOPK1755_00546</name>
</gene>
<dbReference type="GO" id="GO:0003991">
    <property type="term" value="F:acetylglutamate kinase activity"/>
    <property type="evidence" value="ECO:0007669"/>
    <property type="project" value="InterPro"/>
</dbReference>
<dbReference type="HAMAP" id="MF_00082">
    <property type="entry name" value="ArgB"/>
    <property type="match status" value="1"/>
</dbReference>
<dbReference type="InterPro" id="IPR001048">
    <property type="entry name" value="Asp/Glu/Uridylate_kinase"/>
</dbReference>
<dbReference type="PANTHER" id="PTHR23342:SF0">
    <property type="entry name" value="N-ACETYLGLUTAMATE SYNTHASE, MITOCHONDRIAL"/>
    <property type="match status" value="1"/>
</dbReference>
<dbReference type="Gene3D" id="3.40.1160.10">
    <property type="entry name" value="Acetylglutamate kinase-like"/>
    <property type="match status" value="1"/>
</dbReference>
<dbReference type="EMBL" id="CAEZTX010000038">
    <property type="protein sequence ID" value="CAB4581414.1"/>
    <property type="molecule type" value="Genomic_DNA"/>
</dbReference>
<evidence type="ECO:0000256" key="6">
    <source>
        <dbReference type="ARBA" id="ARBA00022840"/>
    </source>
</evidence>
<sequence>MSNILVVKYGGHAMSDDSGLFARALSQALQKNLKVVVVHGGAPQVNAELIARGITPQFIGGFRYTDQATLEVAEEVLARQVGPAVTDALIAHSIPAVSLSGRLLIKAETLTRLVDGSPVDLGFVGRITAVDADQIISLLDQGKVPVISPVASNADSTGALNVNGDLVAAAIAGALDAMALIVMTDVPGIYRNWPDRDSLISSISRNELFAMKDSFAEGMAPKVAACIEAIDNGARAVRIIDGRDPEAFALALENSGGTLVSA</sequence>
<dbReference type="GO" id="GO:0005737">
    <property type="term" value="C:cytoplasm"/>
    <property type="evidence" value="ECO:0007669"/>
    <property type="project" value="InterPro"/>
</dbReference>
<dbReference type="CDD" id="cd04238">
    <property type="entry name" value="AAK_NAGK-like"/>
    <property type="match status" value="1"/>
</dbReference>
<evidence type="ECO:0000256" key="5">
    <source>
        <dbReference type="ARBA" id="ARBA00022777"/>
    </source>
</evidence>
<evidence type="ECO:0000256" key="4">
    <source>
        <dbReference type="ARBA" id="ARBA00022741"/>
    </source>
</evidence>
<dbReference type="AlphaFoldDB" id="A0A6J6F398"/>
<evidence type="ECO:0000259" key="8">
    <source>
        <dbReference type="Pfam" id="PF00696"/>
    </source>
</evidence>
<name>A0A6J6F398_9ZZZZ</name>
<dbReference type="NCBIfam" id="TIGR00761">
    <property type="entry name" value="argB"/>
    <property type="match status" value="1"/>
</dbReference>
<dbReference type="Pfam" id="PF00696">
    <property type="entry name" value="AA_kinase"/>
    <property type="match status" value="1"/>
</dbReference>
<keyword evidence="5" id="KW-0418">Kinase</keyword>
<comment type="pathway">
    <text evidence="7">Amino-acid biosynthesis.</text>
</comment>
<dbReference type="GO" id="GO:0006526">
    <property type="term" value="P:L-arginine biosynthetic process"/>
    <property type="evidence" value="ECO:0007669"/>
    <property type="project" value="UniProtKB-KW"/>
</dbReference>
<evidence type="ECO:0000313" key="9">
    <source>
        <dbReference type="EMBL" id="CAB4581414.1"/>
    </source>
</evidence>
<keyword evidence="2" id="KW-0028">Amino-acid biosynthesis</keyword>